<sequence>MVTVKIKRDACPLCSLWSVIFEPSRQ</sequence>
<name>A0A2P2N038_RHIMU</name>
<proteinExistence type="predicted"/>
<reference evidence="1" key="1">
    <citation type="submission" date="2018-02" db="EMBL/GenBank/DDBJ databases">
        <title>Rhizophora mucronata_Transcriptome.</title>
        <authorList>
            <person name="Meera S.P."/>
            <person name="Sreeshan A."/>
            <person name="Augustine A."/>
        </authorList>
    </citation>
    <scope>NUCLEOTIDE SEQUENCE</scope>
    <source>
        <tissue evidence="1">Leaf</tissue>
    </source>
</reference>
<accession>A0A2P2N038</accession>
<organism evidence="1">
    <name type="scientific">Rhizophora mucronata</name>
    <name type="common">Asiatic mangrove</name>
    <dbReference type="NCBI Taxonomy" id="61149"/>
    <lineage>
        <taxon>Eukaryota</taxon>
        <taxon>Viridiplantae</taxon>
        <taxon>Streptophyta</taxon>
        <taxon>Embryophyta</taxon>
        <taxon>Tracheophyta</taxon>
        <taxon>Spermatophyta</taxon>
        <taxon>Magnoliopsida</taxon>
        <taxon>eudicotyledons</taxon>
        <taxon>Gunneridae</taxon>
        <taxon>Pentapetalae</taxon>
        <taxon>rosids</taxon>
        <taxon>fabids</taxon>
        <taxon>Malpighiales</taxon>
        <taxon>Rhizophoraceae</taxon>
        <taxon>Rhizophora</taxon>
    </lineage>
</organism>
<protein>
    <submittedName>
        <fullName evidence="1">Uncharacterized protein</fullName>
    </submittedName>
</protein>
<evidence type="ECO:0000313" key="1">
    <source>
        <dbReference type="EMBL" id="MBX35826.1"/>
    </source>
</evidence>
<dbReference type="EMBL" id="GGEC01055342">
    <property type="protein sequence ID" value="MBX35826.1"/>
    <property type="molecule type" value="Transcribed_RNA"/>
</dbReference>
<dbReference type="AlphaFoldDB" id="A0A2P2N038"/>